<dbReference type="InterPro" id="IPR004853">
    <property type="entry name" value="Sugar_P_trans_dom"/>
</dbReference>
<evidence type="ECO:0000256" key="4">
    <source>
        <dbReference type="ARBA" id="ARBA00023136"/>
    </source>
</evidence>
<dbReference type="InterPro" id="IPR037185">
    <property type="entry name" value="EmrE-like"/>
</dbReference>
<reference evidence="7 8" key="1">
    <citation type="submission" date="2016-07" db="EMBL/GenBank/DDBJ databases">
        <title>Pervasive Adenine N6-methylation of Active Genes in Fungi.</title>
        <authorList>
            <consortium name="DOE Joint Genome Institute"/>
            <person name="Mondo S.J."/>
            <person name="Dannebaum R.O."/>
            <person name="Kuo R.C."/>
            <person name="Labutti K."/>
            <person name="Haridas S."/>
            <person name="Kuo A."/>
            <person name="Salamov A."/>
            <person name="Ahrendt S.R."/>
            <person name="Lipzen A."/>
            <person name="Sullivan W."/>
            <person name="Andreopoulos W.B."/>
            <person name="Clum A."/>
            <person name="Lindquist E."/>
            <person name="Daum C."/>
            <person name="Ramamoorthy G.K."/>
            <person name="Gryganskyi A."/>
            <person name="Culley D."/>
            <person name="Magnuson J.K."/>
            <person name="James T.Y."/>
            <person name="O'Malley M.A."/>
            <person name="Stajich J.E."/>
            <person name="Spatafora J.W."/>
            <person name="Visel A."/>
            <person name="Grigoriev I.V."/>
        </authorList>
    </citation>
    <scope>NUCLEOTIDE SEQUENCE [LARGE SCALE GENOMIC DNA]</scope>
    <source>
        <strain evidence="7 8">ATCC 12442</strain>
    </source>
</reference>
<accession>A0A1Y1W5N9</accession>
<dbReference type="OrthoDB" id="18894at2759"/>
<sequence length="307" mass="33776">KNVLLSALFIVMWYSFSGMLSVYNRWLFGNSERDFSFPLFVSAIHMLVQYLLSLLALRMFPHLRPTQSPTWSAYLTRAVPCGVASALDVGLSNVSLQTITLTFYTMCKSSSLGFVLLFAFLFGLERVRLVLIAIIAVISIGIMLMAAGEVNFVWAGFLEVMTSSAMSGLRWSLTQILLSQERFGMNNPIATMSKLTPITGISIMVFSLIIEHPFTEIAKNKNMDSTQGIVMIVALMVGGGVLAFAMILSEFFLIARTSVVTLSIAGMLKEVMMVGVAHLIFGDTMSFVNACGLLVAMFGIGMYNWLK</sequence>
<feature type="transmembrane region" description="Helical" evidence="5">
    <location>
        <begin position="230"/>
        <end position="253"/>
    </location>
</feature>
<keyword evidence="4 5" id="KW-0472">Membrane</keyword>
<dbReference type="GO" id="GO:0016020">
    <property type="term" value="C:membrane"/>
    <property type="evidence" value="ECO:0007669"/>
    <property type="project" value="UniProtKB-SubCell"/>
</dbReference>
<feature type="transmembrane region" description="Helical" evidence="5">
    <location>
        <begin position="101"/>
        <end position="122"/>
    </location>
</feature>
<dbReference type="STRING" id="61395.A0A1Y1W5N9"/>
<feature type="transmembrane region" description="Helical" evidence="5">
    <location>
        <begin position="6"/>
        <end position="23"/>
    </location>
</feature>
<keyword evidence="8" id="KW-1185">Reference proteome</keyword>
<dbReference type="PANTHER" id="PTHR11132">
    <property type="entry name" value="SOLUTE CARRIER FAMILY 35"/>
    <property type="match status" value="1"/>
</dbReference>
<keyword evidence="3 5" id="KW-1133">Transmembrane helix</keyword>
<comment type="caution">
    <text evidence="7">The sequence shown here is derived from an EMBL/GenBank/DDBJ whole genome shotgun (WGS) entry which is preliminary data.</text>
</comment>
<comment type="subcellular location">
    <subcellularLocation>
        <location evidence="1">Membrane</location>
        <topology evidence="1">Multi-pass membrane protein</topology>
    </subcellularLocation>
</comment>
<name>A0A1Y1W5N9_9FUNG</name>
<feature type="transmembrane region" description="Helical" evidence="5">
    <location>
        <begin position="35"/>
        <end position="57"/>
    </location>
</feature>
<feature type="transmembrane region" description="Helical" evidence="5">
    <location>
        <begin position="152"/>
        <end position="171"/>
    </location>
</feature>
<feature type="non-terminal residue" evidence="7">
    <location>
        <position position="307"/>
    </location>
</feature>
<evidence type="ECO:0000256" key="3">
    <source>
        <dbReference type="ARBA" id="ARBA00022989"/>
    </source>
</evidence>
<dbReference type="EMBL" id="MCFD01000009">
    <property type="protein sequence ID" value="ORX68712.1"/>
    <property type="molecule type" value="Genomic_DNA"/>
</dbReference>
<dbReference type="InterPro" id="IPR050186">
    <property type="entry name" value="TPT_transporter"/>
</dbReference>
<evidence type="ECO:0000256" key="5">
    <source>
        <dbReference type="SAM" id="Phobius"/>
    </source>
</evidence>
<gene>
    <name evidence="7" type="ORF">DL89DRAFT_216072</name>
</gene>
<feature type="transmembrane region" description="Helical" evidence="5">
    <location>
        <begin position="129"/>
        <end position="146"/>
    </location>
</feature>
<dbReference type="AlphaFoldDB" id="A0A1Y1W5N9"/>
<dbReference type="Proteomes" id="UP000193922">
    <property type="component" value="Unassembled WGS sequence"/>
</dbReference>
<dbReference type="GeneID" id="63800952"/>
<feature type="non-terminal residue" evidence="7">
    <location>
        <position position="1"/>
    </location>
</feature>
<evidence type="ECO:0000313" key="8">
    <source>
        <dbReference type="Proteomes" id="UP000193922"/>
    </source>
</evidence>
<feature type="transmembrane region" description="Helical" evidence="5">
    <location>
        <begin position="260"/>
        <end position="281"/>
    </location>
</feature>
<dbReference type="SUPFAM" id="SSF103481">
    <property type="entry name" value="Multidrug resistance efflux transporter EmrE"/>
    <property type="match status" value="1"/>
</dbReference>
<proteinExistence type="predicted"/>
<evidence type="ECO:0000259" key="6">
    <source>
        <dbReference type="Pfam" id="PF03151"/>
    </source>
</evidence>
<feature type="domain" description="Sugar phosphate transporter" evidence="6">
    <location>
        <begin position="7"/>
        <end position="304"/>
    </location>
</feature>
<feature type="transmembrane region" description="Helical" evidence="5">
    <location>
        <begin position="192"/>
        <end position="210"/>
    </location>
</feature>
<evidence type="ECO:0000313" key="7">
    <source>
        <dbReference type="EMBL" id="ORX68712.1"/>
    </source>
</evidence>
<keyword evidence="2 5" id="KW-0812">Transmembrane</keyword>
<organism evidence="7 8">
    <name type="scientific">Linderina pennispora</name>
    <dbReference type="NCBI Taxonomy" id="61395"/>
    <lineage>
        <taxon>Eukaryota</taxon>
        <taxon>Fungi</taxon>
        <taxon>Fungi incertae sedis</taxon>
        <taxon>Zoopagomycota</taxon>
        <taxon>Kickxellomycotina</taxon>
        <taxon>Kickxellomycetes</taxon>
        <taxon>Kickxellales</taxon>
        <taxon>Kickxellaceae</taxon>
        <taxon>Linderina</taxon>
    </lineage>
</organism>
<dbReference type="RefSeq" id="XP_040742494.1">
    <property type="nucleotide sequence ID" value="XM_040884304.1"/>
</dbReference>
<evidence type="ECO:0000256" key="2">
    <source>
        <dbReference type="ARBA" id="ARBA00022692"/>
    </source>
</evidence>
<evidence type="ECO:0000256" key="1">
    <source>
        <dbReference type="ARBA" id="ARBA00004141"/>
    </source>
</evidence>
<dbReference type="Pfam" id="PF03151">
    <property type="entry name" value="TPT"/>
    <property type="match status" value="1"/>
</dbReference>
<feature type="transmembrane region" description="Helical" evidence="5">
    <location>
        <begin position="287"/>
        <end position="306"/>
    </location>
</feature>
<protein>
    <submittedName>
        <fullName evidence="7">TPT-domain-containing protein</fullName>
    </submittedName>
</protein>